<evidence type="ECO:0000256" key="1">
    <source>
        <dbReference type="ARBA" id="ARBA00023125"/>
    </source>
</evidence>
<keyword evidence="4" id="KW-1185">Reference proteome</keyword>
<dbReference type="InterPro" id="IPR047057">
    <property type="entry name" value="MerR_fam"/>
</dbReference>
<dbReference type="SUPFAM" id="SSF46955">
    <property type="entry name" value="Putative DNA-binding domain"/>
    <property type="match status" value="1"/>
</dbReference>
<accession>A0A9X1NIL9</accession>
<dbReference type="RefSeq" id="WP_231447073.1">
    <property type="nucleotide sequence ID" value="NZ_JAJOMB010000016.1"/>
</dbReference>
<dbReference type="InterPro" id="IPR000551">
    <property type="entry name" value="MerR-type_HTH_dom"/>
</dbReference>
<gene>
    <name evidence="3" type="ORF">LR394_26705</name>
</gene>
<dbReference type="Gene3D" id="1.10.1660.10">
    <property type="match status" value="1"/>
</dbReference>
<dbReference type="SMART" id="SM00422">
    <property type="entry name" value="HTH_MERR"/>
    <property type="match status" value="1"/>
</dbReference>
<dbReference type="GO" id="GO:0003677">
    <property type="term" value="F:DNA binding"/>
    <property type="evidence" value="ECO:0007669"/>
    <property type="project" value="UniProtKB-KW"/>
</dbReference>
<name>A0A9X1NIL9_9ACTN</name>
<dbReference type="PANTHER" id="PTHR30204:SF97">
    <property type="entry name" value="MERR FAMILY REGULATORY PROTEIN"/>
    <property type="match status" value="1"/>
</dbReference>
<dbReference type="PRINTS" id="PR00040">
    <property type="entry name" value="HTHMERR"/>
</dbReference>
<dbReference type="PROSITE" id="PS50937">
    <property type="entry name" value="HTH_MERR_2"/>
    <property type="match status" value="1"/>
</dbReference>
<dbReference type="Proteomes" id="UP001138997">
    <property type="component" value="Unassembled WGS sequence"/>
</dbReference>
<protein>
    <submittedName>
        <fullName evidence="3">MerR family transcriptional regulator</fullName>
    </submittedName>
</protein>
<evidence type="ECO:0000313" key="4">
    <source>
        <dbReference type="Proteomes" id="UP001138997"/>
    </source>
</evidence>
<dbReference type="Pfam" id="PF13411">
    <property type="entry name" value="MerR_1"/>
    <property type="match status" value="1"/>
</dbReference>
<keyword evidence="1" id="KW-0238">DNA-binding</keyword>
<dbReference type="CDD" id="cd01282">
    <property type="entry name" value="HTH_MerR-like_sg3"/>
    <property type="match status" value="1"/>
</dbReference>
<dbReference type="AlphaFoldDB" id="A0A9X1NIL9"/>
<evidence type="ECO:0000259" key="2">
    <source>
        <dbReference type="PROSITE" id="PS50937"/>
    </source>
</evidence>
<comment type="caution">
    <text evidence="3">The sequence shown here is derived from an EMBL/GenBank/DDBJ whole genome shotgun (WGS) entry which is preliminary data.</text>
</comment>
<evidence type="ECO:0000313" key="3">
    <source>
        <dbReference type="EMBL" id="MCD5314504.1"/>
    </source>
</evidence>
<sequence length="124" mass="13706">MIRIGELASRSGVSTRALRYYEEHHLLPAERTTAGQRLYPESAVERVQMIQGLYAAGLASRSIAVLLPCVDNAEATDEALGLLWAERERIDQQILDLVQTRARLDEVITRATVPEACTSVAEQA</sequence>
<feature type="domain" description="HTH merR-type" evidence="2">
    <location>
        <begin position="1"/>
        <end position="69"/>
    </location>
</feature>
<proteinExistence type="predicted"/>
<dbReference type="InterPro" id="IPR009061">
    <property type="entry name" value="DNA-bd_dom_put_sf"/>
</dbReference>
<dbReference type="PANTHER" id="PTHR30204">
    <property type="entry name" value="REDOX-CYCLING DRUG-SENSING TRANSCRIPTIONAL ACTIVATOR SOXR"/>
    <property type="match status" value="1"/>
</dbReference>
<reference evidence="3" key="1">
    <citation type="submission" date="2021-11" db="EMBL/GenBank/DDBJ databases">
        <title>Streptomyces corallinus and Kineosporia corallina sp. nov., two new coral-derived marine actinobacteria.</title>
        <authorList>
            <person name="Buangrab K."/>
            <person name="Sutthacheep M."/>
            <person name="Yeemin T."/>
            <person name="Harunari E."/>
            <person name="Igarashi Y."/>
            <person name="Sripreechasak P."/>
            <person name="Kanchanasin P."/>
            <person name="Tanasupawat S."/>
            <person name="Phongsopitanun W."/>
        </authorList>
    </citation>
    <scope>NUCLEOTIDE SEQUENCE</scope>
    <source>
        <strain evidence="3">JCM 31032</strain>
    </source>
</reference>
<dbReference type="GO" id="GO:0003700">
    <property type="term" value="F:DNA-binding transcription factor activity"/>
    <property type="evidence" value="ECO:0007669"/>
    <property type="project" value="InterPro"/>
</dbReference>
<dbReference type="EMBL" id="JAJOMB010000016">
    <property type="protein sequence ID" value="MCD5314504.1"/>
    <property type="molecule type" value="Genomic_DNA"/>
</dbReference>
<organism evidence="3 4">
    <name type="scientific">Kineosporia babensis</name>
    <dbReference type="NCBI Taxonomy" id="499548"/>
    <lineage>
        <taxon>Bacteria</taxon>
        <taxon>Bacillati</taxon>
        <taxon>Actinomycetota</taxon>
        <taxon>Actinomycetes</taxon>
        <taxon>Kineosporiales</taxon>
        <taxon>Kineosporiaceae</taxon>
        <taxon>Kineosporia</taxon>
    </lineage>
</organism>
<dbReference type="PROSITE" id="PS00552">
    <property type="entry name" value="HTH_MERR_1"/>
    <property type="match status" value="1"/>
</dbReference>